<dbReference type="PANTHER" id="PTHR43065">
    <property type="entry name" value="SENSOR HISTIDINE KINASE"/>
    <property type="match status" value="1"/>
</dbReference>
<gene>
    <name evidence="10" type="ORF">F0L46_24435</name>
</gene>
<dbReference type="SUPFAM" id="SSF55874">
    <property type="entry name" value="ATPase domain of HSP90 chaperone/DNA topoisomerase II/histidine kinase"/>
    <property type="match status" value="1"/>
</dbReference>
<keyword evidence="7" id="KW-1133">Transmembrane helix</keyword>
<keyword evidence="11" id="KW-1185">Reference proteome</keyword>
<evidence type="ECO:0000259" key="9">
    <source>
        <dbReference type="PROSITE" id="PS50885"/>
    </source>
</evidence>
<dbReference type="GO" id="GO:0016020">
    <property type="term" value="C:membrane"/>
    <property type="evidence" value="ECO:0007669"/>
    <property type="project" value="UniProtKB-SubCell"/>
</dbReference>
<evidence type="ECO:0000256" key="7">
    <source>
        <dbReference type="SAM" id="Phobius"/>
    </source>
</evidence>
<dbReference type="Gene3D" id="6.10.340.10">
    <property type="match status" value="1"/>
</dbReference>
<keyword evidence="7" id="KW-0472">Membrane</keyword>
<dbReference type="InterPro" id="IPR003594">
    <property type="entry name" value="HATPase_dom"/>
</dbReference>
<evidence type="ECO:0000256" key="1">
    <source>
        <dbReference type="ARBA" id="ARBA00000085"/>
    </source>
</evidence>
<evidence type="ECO:0000256" key="5">
    <source>
        <dbReference type="ARBA" id="ARBA00022679"/>
    </source>
</evidence>
<accession>A0A5B2V3S7</accession>
<dbReference type="OrthoDB" id="7818322at2"/>
<evidence type="ECO:0000256" key="2">
    <source>
        <dbReference type="ARBA" id="ARBA00004370"/>
    </source>
</evidence>
<dbReference type="Pfam" id="PF02518">
    <property type="entry name" value="HATPase_c"/>
    <property type="match status" value="1"/>
</dbReference>
<comment type="caution">
    <text evidence="10">The sequence shown here is derived from an EMBL/GenBank/DDBJ whole genome shotgun (WGS) entry which is preliminary data.</text>
</comment>
<feature type="domain" description="HAMP" evidence="9">
    <location>
        <begin position="331"/>
        <end position="383"/>
    </location>
</feature>
<evidence type="ECO:0000313" key="11">
    <source>
        <dbReference type="Proteomes" id="UP000323142"/>
    </source>
</evidence>
<protein>
    <recommendedName>
        <fullName evidence="3">histidine kinase</fullName>
        <ecNumber evidence="3">2.7.13.3</ecNumber>
    </recommendedName>
</protein>
<dbReference type="Pfam" id="PF00672">
    <property type="entry name" value="HAMP"/>
    <property type="match status" value="1"/>
</dbReference>
<dbReference type="CDD" id="cd00075">
    <property type="entry name" value="HATPase"/>
    <property type="match status" value="1"/>
</dbReference>
<name>A0A5B2V3S7_9HYPH</name>
<dbReference type="SMART" id="SM00387">
    <property type="entry name" value="HATPase_c"/>
    <property type="match status" value="1"/>
</dbReference>
<sequence length="671" mass="71126">MTIAALDASARARKGERASRLRSVPIRWRILAVAVVNTIGVLVLAFLVVRAADGLGAAWGDLVRARNTDRLLVSVGSDAERLQSLIHRYFTQPTEPVLQEIDRRRAGLMQRLDAVGAAAVEAGELPAAVQRLSAGFEELKTARANIVSAYETRVLASAREMTGLYTLIEGATPRDSSLIWPALTRSRDAFSTAIVAVNSFYLSQDVRAAHDTRESLSTIERTAPYMVDLAENDLQRDALRALHARAGALLAGFTDLATAFTVQNELLRTAVDESQASLAGAIDRLSAATRRAEEAAQARFDAALSAVYLRIALAGGLFLLASILVGIGAARSISGPLEALKTAMGDIVAERQRTVAGLDARDEIGDMARAVNVFQENAIARRQAEAELRAAKERAEATLVALRETQATLVNAEKFAALGALVAGVAHEVNNPVGISLTVASSLARRCDAMETALEAGPLRRSQLAAFIADNRDAANQLVANLHRAGELVQAFKQVAVDRTHADRRGFDLAETTRQIAASLLPGLRKTGLGLEVAIPDGIALESYPGPYGQVLTNLVLNCVAHAYPAGRTGVVRIGAERAGEAGVALHVADDGVGMGADVLRQIFEPFFTTKRGAGGTGLGLHIVHNLVTFRLGGRITAESSPGHGTRFTLTLPLVAPGAPAAEDEPIRNHA</sequence>
<keyword evidence="6 10" id="KW-0418">Kinase</keyword>
<dbReference type="EC" id="2.7.13.3" evidence="3"/>
<evidence type="ECO:0000256" key="3">
    <source>
        <dbReference type="ARBA" id="ARBA00012438"/>
    </source>
</evidence>
<dbReference type="RefSeq" id="WP_149822232.1">
    <property type="nucleotide sequence ID" value="NZ_VUOA01000052.1"/>
</dbReference>
<comment type="subcellular location">
    <subcellularLocation>
        <location evidence="2">Membrane</location>
    </subcellularLocation>
</comment>
<dbReference type="PROSITE" id="PS50109">
    <property type="entry name" value="HIS_KIN"/>
    <property type="match status" value="1"/>
</dbReference>
<dbReference type="PROSITE" id="PS50885">
    <property type="entry name" value="HAMP"/>
    <property type="match status" value="1"/>
</dbReference>
<keyword evidence="7" id="KW-0812">Transmembrane</keyword>
<dbReference type="Gene3D" id="3.30.565.10">
    <property type="entry name" value="Histidine kinase-like ATPase, C-terminal domain"/>
    <property type="match status" value="1"/>
</dbReference>
<feature type="transmembrane region" description="Helical" evidence="7">
    <location>
        <begin position="307"/>
        <end position="330"/>
    </location>
</feature>
<evidence type="ECO:0000259" key="8">
    <source>
        <dbReference type="PROSITE" id="PS50109"/>
    </source>
</evidence>
<feature type="transmembrane region" description="Helical" evidence="7">
    <location>
        <begin position="26"/>
        <end position="49"/>
    </location>
</feature>
<reference evidence="10 11" key="1">
    <citation type="submission" date="2019-09" db="EMBL/GenBank/DDBJ databases">
        <title>Salinarimonas rosea gen. nov., sp. nov., a new member of the a-2 subgroup of the Proteobacteria.</title>
        <authorList>
            <person name="Liu J."/>
        </authorList>
    </citation>
    <scope>NUCLEOTIDE SEQUENCE [LARGE SCALE GENOMIC DNA]</scope>
    <source>
        <strain evidence="10 11">BN140002</strain>
    </source>
</reference>
<dbReference type="AlphaFoldDB" id="A0A5B2V3S7"/>
<dbReference type="SUPFAM" id="SSF158472">
    <property type="entry name" value="HAMP domain-like"/>
    <property type="match status" value="1"/>
</dbReference>
<feature type="domain" description="Histidine kinase" evidence="8">
    <location>
        <begin position="424"/>
        <end position="656"/>
    </location>
</feature>
<dbReference type="InterPro" id="IPR036890">
    <property type="entry name" value="HATPase_C_sf"/>
</dbReference>
<evidence type="ECO:0000256" key="4">
    <source>
        <dbReference type="ARBA" id="ARBA00022553"/>
    </source>
</evidence>
<keyword evidence="5" id="KW-0808">Transferase</keyword>
<dbReference type="Proteomes" id="UP000323142">
    <property type="component" value="Unassembled WGS sequence"/>
</dbReference>
<proteinExistence type="predicted"/>
<dbReference type="InterPro" id="IPR004358">
    <property type="entry name" value="Sig_transdc_His_kin-like_C"/>
</dbReference>
<dbReference type="GO" id="GO:0007165">
    <property type="term" value="P:signal transduction"/>
    <property type="evidence" value="ECO:0007669"/>
    <property type="project" value="InterPro"/>
</dbReference>
<dbReference type="InterPro" id="IPR005467">
    <property type="entry name" value="His_kinase_dom"/>
</dbReference>
<organism evidence="10 11">
    <name type="scientific">Salinarimonas soli</name>
    <dbReference type="NCBI Taxonomy" id="1638099"/>
    <lineage>
        <taxon>Bacteria</taxon>
        <taxon>Pseudomonadati</taxon>
        <taxon>Pseudomonadota</taxon>
        <taxon>Alphaproteobacteria</taxon>
        <taxon>Hyphomicrobiales</taxon>
        <taxon>Salinarimonadaceae</taxon>
        <taxon>Salinarimonas</taxon>
    </lineage>
</organism>
<comment type="catalytic activity">
    <reaction evidence="1">
        <text>ATP + protein L-histidine = ADP + protein N-phospho-L-histidine.</text>
        <dbReference type="EC" id="2.7.13.3"/>
    </reaction>
</comment>
<evidence type="ECO:0000256" key="6">
    <source>
        <dbReference type="ARBA" id="ARBA00022777"/>
    </source>
</evidence>
<dbReference type="SMART" id="SM00304">
    <property type="entry name" value="HAMP"/>
    <property type="match status" value="1"/>
</dbReference>
<dbReference type="Gene3D" id="1.10.287.130">
    <property type="match status" value="1"/>
</dbReference>
<dbReference type="InterPro" id="IPR003660">
    <property type="entry name" value="HAMP_dom"/>
</dbReference>
<reference evidence="10 11" key="2">
    <citation type="submission" date="2019-09" db="EMBL/GenBank/DDBJ databases">
        <authorList>
            <person name="Jin C."/>
        </authorList>
    </citation>
    <scope>NUCLEOTIDE SEQUENCE [LARGE SCALE GENOMIC DNA]</scope>
    <source>
        <strain evidence="10 11">BN140002</strain>
    </source>
</reference>
<dbReference type="EMBL" id="VUOA01000052">
    <property type="protein sequence ID" value="KAA2234123.1"/>
    <property type="molecule type" value="Genomic_DNA"/>
</dbReference>
<dbReference type="PRINTS" id="PR00344">
    <property type="entry name" value="BCTRLSENSOR"/>
</dbReference>
<keyword evidence="4" id="KW-0597">Phosphoprotein</keyword>
<evidence type="ECO:0000313" key="10">
    <source>
        <dbReference type="EMBL" id="KAA2234123.1"/>
    </source>
</evidence>
<dbReference type="PANTHER" id="PTHR43065:SF42">
    <property type="entry name" value="TWO-COMPONENT SENSOR PPRA"/>
    <property type="match status" value="1"/>
</dbReference>
<dbReference type="GO" id="GO:0004673">
    <property type="term" value="F:protein histidine kinase activity"/>
    <property type="evidence" value="ECO:0007669"/>
    <property type="project" value="UniProtKB-EC"/>
</dbReference>